<organism evidence="7 8">
    <name type="scientific">Allochromatium humboldtianum</name>
    <dbReference type="NCBI Taxonomy" id="504901"/>
    <lineage>
        <taxon>Bacteria</taxon>
        <taxon>Pseudomonadati</taxon>
        <taxon>Pseudomonadota</taxon>
        <taxon>Gammaproteobacteria</taxon>
        <taxon>Chromatiales</taxon>
        <taxon>Chromatiaceae</taxon>
        <taxon>Allochromatium</taxon>
    </lineage>
</organism>
<accession>A0A850RDG9</accession>
<comment type="similarity">
    <text evidence="1">Belongs to the low molecular weight phosphotyrosine protein phosphatase family.</text>
</comment>
<dbReference type="SUPFAM" id="SSF52788">
    <property type="entry name" value="Phosphotyrosine protein phosphatases I"/>
    <property type="match status" value="1"/>
</dbReference>
<evidence type="ECO:0000259" key="6">
    <source>
        <dbReference type="SMART" id="SM00226"/>
    </source>
</evidence>
<dbReference type="InterPro" id="IPR036196">
    <property type="entry name" value="Ptyr_pPase_sf"/>
</dbReference>
<dbReference type="EC" id="3.1.3.48" evidence="2"/>
<dbReference type="EMBL" id="JABZEO010000001">
    <property type="protein sequence ID" value="NVZ07751.1"/>
    <property type="molecule type" value="Genomic_DNA"/>
</dbReference>
<dbReference type="AlphaFoldDB" id="A0A850RDG9"/>
<evidence type="ECO:0000313" key="7">
    <source>
        <dbReference type="EMBL" id="NVZ07751.1"/>
    </source>
</evidence>
<dbReference type="RefSeq" id="WP_176974558.1">
    <property type="nucleotide sequence ID" value="NZ_JABZEO010000001.1"/>
</dbReference>
<dbReference type="InterPro" id="IPR023485">
    <property type="entry name" value="Ptyr_pPase"/>
</dbReference>
<dbReference type="PRINTS" id="PR00719">
    <property type="entry name" value="LMWPTPASE"/>
</dbReference>
<keyword evidence="8" id="KW-1185">Reference proteome</keyword>
<dbReference type="GO" id="GO:0004725">
    <property type="term" value="F:protein tyrosine phosphatase activity"/>
    <property type="evidence" value="ECO:0007669"/>
    <property type="project" value="UniProtKB-EC"/>
</dbReference>
<sequence>MNTESNPVRILFVCMGNICRSPTAHGVFRRLVIDEGLSHRIEIDSAGTHAYHIGEPPDRRARDTARMRGIDIGDLRARLAEPDDFIRFHYVLAMDRDNYENLSQICPKGLEDRLRLFMEFAPELGIREVPDPYYGGQRGFEQVFDMVESAARGLLLDIKSRYF</sequence>
<comment type="caution">
    <text evidence="7">The sequence shown here is derived from an EMBL/GenBank/DDBJ whole genome shotgun (WGS) entry which is preliminary data.</text>
</comment>
<feature type="active site" evidence="5">
    <location>
        <position position="20"/>
    </location>
</feature>
<feature type="domain" description="Phosphotyrosine protein phosphatase I" evidence="6">
    <location>
        <begin position="8"/>
        <end position="157"/>
    </location>
</feature>
<dbReference type="PANTHER" id="PTHR11717">
    <property type="entry name" value="LOW MOLECULAR WEIGHT PROTEIN TYROSINE PHOSPHATASE"/>
    <property type="match status" value="1"/>
</dbReference>
<dbReference type="Proteomes" id="UP000592294">
    <property type="component" value="Unassembled WGS sequence"/>
</dbReference>
<dbReference type="InterPro" id="IPR050438">
    <property type="entry name" value="LMW_PTPase"/>
</dbReference>
<proteinExistence type="inferred from homology"/>
<feature type="active site" description="Nucleophile" evidence="5">
    <location>
        <position position="14"/>
    </location>
</feature>
<keyword evidence="3" id="KW-0378">Hydrolase</keyword>
<name>A0A850RDG9_9GAMM</name>
<dbReference type="Gene3D" id="3.40.50.2300">
    <property type="match status" value="1"/>
</dbReference>
<evidence type="ECO:0000256" key="2">
    <source>
        <dbReference type="ARBA" id="ARBA00013064"/>
    </source>
</evidence>
<dbReference type="CDD" id="cd16343">
    <property type="entry name" value="LMWPTP"/>
    <property type="match status" value="1"/>
</dbReference>
<feature type="active site" description="Proton donor" evidence="5">
    <location>
        <position position="131"/>
    </location>
</feature>
<protein>
    <recommendedName>
        <fullName evidence="2">protein-tyrosine-phosphatase</fullName>
        <ecNumber evidence="2">3.1.3.48</ecNumber>
    </recommendedName>
</protein>
<evidence type="ECO:0000256" key="4">
    <source>
        <dbReference type="ARBA" id="ARBA00022912"/>
    </source>
</evidence>
<evidence type="ECO:0000256" key="1">
    <source>
        <dbReference type="ARBA" id="ARBA00011063"/>
    </source>
</evidence>
<dbReference type="SMART" id="SM00226">
    <property type="entry name" value="LMWPc"/>
    <property type="match status" value="1"/>
</dbReference>
<dbReference type="InterPro" id="IPR017867">
    <property type="entry name" value="Tyr_phospatase_low_mol_wt"/>
</dbReference>
<evidence type="ECO:0000256" key="3">
    <source>
        <dbReference type="ARBA" id="ARBA00022801"/>
    </source>
</evidence>
<gene>
    <name evidence="7" type="ORF">HW932_00575</name>
</gene>
<evidence type="ECO:0000256" key="5">
    <source>
        <dbReference type="PIRSR" id="PIRSR617867-1"/>
    </source>
</evidence>
<dbReference type="FunFam" id="3.40.50.2300:FF:000113">
    <property type="entry name" value="Low molecular weight protein-tyrosine-phosphatase"/>
    <property type="match status" value="1"/>
</dbReference>
<dbReference type="Pfam" id="PF01451">
    <property type="entry name" value="LMWPc"/>
    <property type="match status" value="1"/>
</dbReference>
<dbReference type="PANTHER" id="PTHR11717:SF7">
    <property type="entry name" value="LOW MOLECULAR WEIGHT PHOSPHOTYROSINE PROTEIN PHOSPHATASE"/>
    <property type="match status" value="1"/>
</dbReference>
<keyword evidence="4" id="KW-0904">Protein phosphatase</keyword>
<reference evidence="7 8" key="1">
    <citation type="submission" date="2020-06" db="EMBL/GenBank/DDBJ databases">
        <title>Whole-genome sequence of Allochromatium humboldtianum DSM 21881, type strain.</title>
        <authorList>
            <person name="Kyndt J.A."/>
            <person name="Meyer T.E."/>
        </authorList>
    </citation>
    <scope>NUCLEOTIDE SEQUENCE [LARGE SCALE GENOMIC DNA]</scope>
    <source>
        <strain evidence="7 8">DSM 21881</strain>
    </source>
</reference>
<evidence type="ECO:0000313" key="8">
    <source>
        <dbReference type="Proteomes" id="UP000592294"/>
    </source>
</evidence>